<reference evidence="1" key="1">
    <citation type="submission" date="2009-07" db="EMBL/GenBank/DDBJ databases">
        <authorList>
            <person name="Weinstock G."/>
            <person name="Sodergren E."/>
            <person name="Clifton S."/>
            <person name="Fulton L."/>
            <person name="Fulton B."/>
            <person name="Courtney L."/>
            <person name="Fronick C."/>
            <person name="Harrison M."/>
            <person name="Strong C."/>
            <person name="Farmer C."/>
            <person name="Delahaunty K."/>
            <person name="Markovic C."/>
            <person name="Hall O."/>
            <person name="Minx P."/>
            <person name="Tomlinson C."/>
            <person name="Mitreva M."/>
            <person name="Nelson J."/>
            <person name="Hou S."/>
            <person name="Wollam A."/>
            <person name="Pepin K.H."/>
            <person name="Johnson M."/>
            <person name="Bhonagiri V."/>
            <person name="Nash W.E."/>
            <person name="Warren W."/>
            <person name="Chinwalla A."/>
            <person name="Mardis E.R."/>
            <person name="Wilson R.K."/>
        </authorList>
    </citation>
    <scope>NUCLEOTIDE SEQUENCE [LARGE SCALE GENOMIC DNA]</scope>
    <source>
        <strain evidence="1">ATCC 29256</strain>
    </source>
</reference>
<evidence type="ECO:0000313" key="1">
    <source>
        <dbReference type="EMBL" id="EET45718.1"/>
    </source>
</evidence>
<protein>
    <submittedName>
        <fullName evidence="1">Uncharacterized protein</fullName>
    </submittedName>
</protein>
<organism evidence="1 2">
    <name type="scientific">Neisseria sicca ATCC 29256</name>
    <dbReference type="NCBI Taxonomy" id="547045"/>
    <lineage>
        <taxon>Bacteria</taxon>
        <taxon>Pseudomonadati</taxon>
        <taxon>Pseudomonadota</taxon>
        <taxon>Betaproteobacteria</taxon>
        <taxon>Neisseriales</taxon>
        <taxon>Neisseriaceae</taxon>
        <taxon>Neisseria</taxon>
    </lineage>
</organism>
<gene>
    <name evidence="1" type="ORF">NEISICOT_00425</name>
</gene>
<name>C6M1P0_NEISI</name>
<evidence type="ECO:0000313" key="2">
    <source>
        <dbReference type="Proteomes" id="UP000005365"/>
    </source>
</evidence>
<comment type="caution">
    <text evidence="1">The sequence shown here is derived from an EMBL/GenBank/DDBJ whole genome shotgun (WGS) entry which is preliminary data.</text>
</comment>
<sequence>MWFEPINCLFEKMWIILNITFSKKPKRSSESPYSWFSDDLLI</sequence>
<dbReference type="AlphaFoldDB" id="C6M1P0"/>
<dbReference type="EMBL" id="ACKO02000002">
    <property type="protein sequence ID" value="EET45718.1"/>
    <property type="molecule type" value="Genomic_DNA"/>
</dbReference>
<keyword evidence="2" id="KW-1185">Reference proteome</keyword>
<accession>C6M1P0</accession>
<proteinExistence type="predicted"/>
<dbReference type="Proteomes" id="UP000005365">
    <property type="component" value="Unassembled WGS sequence"/>
</dbReference>